<feature type="transmembrane region" description="Helical" evidence="1">
    <location>
        <begin position="311"/>
        <end position="329"/>
    </location>
</feature>
<evidence type="ECO:0000313" key="4">
    <source>
        <dbReference type="Proteomes" id="UP001320715"/>
    </source>
</evidence>
<gene>
    <name evidence="3" type="ORF">GTW23_07955</name>
</gene>
<feature type="transmembrane region" description="Helical" evidence="1">
    <location>
        <begin position="129"/>
        <end position="156"/>
    </location>
</feature>
<evidence type="ECO:0000256" key="1">
    <source>
        <dbReference type="SAM" id="Phobius"/>
    </source>
</evidence>
<feature type="transmembrane region" description="Helical" evidence="1">
    <location>
        <begin position="203"/>
        <end position="221"/>
    </location>
</feature>
<evidence type="ECO:0000313" key="3">
    <source>
        <dbReference type="EMBL" id="MCO6408105.1"/>
    </source>
</evidence>
<feature type="transmembrane region" description="Helical" evidence="1">
    <location>
        <begin position="97"/>
        <end position="117"/>
    </location>
</feature>
<dbReference type="Pfam" id="PF09925">
    <property type="entry name" value="DUF2157"/>
    <property type="match status" value="1"/>
</dbReference>
<feature type="transmembrane region" description="Helical" evidence="1">
    <location>
        <begin position="227"/>
        <end position="246"/>
    </location>
</feature>
<dbReference type="Proteomes" id="UP001320715">
    <property type="component" value="Unassembled WGS sequence"/>
</dbReference>
<organism evidence="3 4">
    <name type="scientific">Hoeflea alexandrii</name>
    <dbReference type="NCBI Taxonomy" id="288436"/>
    <lineage>
        <taxon>Bacteria</taxon>
        <taxon>Pseudomonadati</taxon>
        <taxon>Pseudomonadota</taxon>
        <taxon>Alphaproteobacteria</taxon>
        <taxon>Hyphomicrobiales</taxon>
        <taxon>Rhizobiaceae</taxon>
        <taxon>Hoeflea</taxon>
    </lineage>
</organism>
<dbReference type="InterPro" id="IPR018677">
    <property type="entry name" value="DUF2157"/>
</dbReference>
<keyword evidence="4" id="KW-1185">Reference proteome</keyword>
<feature type="transmembrane region" description="Helical" evidence="1">
    <location>
        <begin position="73"/>
        <end position="91"/>
    </location>
</feature>
<keyword evidence="1" id="KW-1133">Transmembrane helix</keyword>
<protein>
    <submittedName>
        <fullName evidence="3">DUF2157 domain-containing protein</fullName>
    </submittedName>
</protein>
<feature type="transmembrane region" description="Helical" evidence="1">
    <location>
        <begin position="283"/>
        <end position="304"/>
    </location>
</feature>
<reference evidence="3 4" key="1">
    <citation type="submission" date="2020-01" db="EMBL/GenBank/DDBJ databases">
        <title>Genomes of bacteria type strains.</title>
        <authorList>
            <person name="Chen J."/>
            <person name="Zhu S."/>
            <person name="Yang J."/>
        </authorList>
    </citation>
    <scope>NUCLEOTIDE SEQUENCE [LARGE SCALE GENOMIC DNA]</scope>
    <source>
        <strain evidence="3 4">DSM 16655</strain>
    </source>
</reference>
<comment type="caution">
    <text evidence="3">The sequence shown here is derived from an EMBL/GenBank/DDBJ whole genome shotgun (WGS) entry which is preliminary data.</text>
</comment>
<dbReference type="RefSeq" id="WP_252915323.1">
    <property type="nucleotide sequence ID" value="NZ_JAAAML010000001.1"/>
</dbReference>
<feature type="transmembrane region" description="Helical" evidence="1">
    <location>
        <begin position="258"/>
        <end position="277"/>
    </location>
</feature>
<feature type="transmembrane region" description="Helical" evidence="1">
    <location>
        <begin position="335"/>
        <end position="356"/>
    </location>
</feature>
<feature type="transmembrane region" description="Helical" evidence="1">
    <location>
        <begin position="176"/>
        <end position="196"/>
    </location>
</feature>
<name>A0ABT1CPJ5_9HYPH</name>
<accession>A0ABT1CPJ5</accession>
<feature type="transmembrane region" description="Helical" evidence="1">
    <location>
        <begin position="38"/>
        <end position="61"/>
    </location>
</feature>
<proteinExistence type="predicted"/>
<feature type="domain" description="DUF2157" evidence="2">
    <location>
        <begin position="12"/>
        <end position="150"/>
    </location>
</feature>
<sequence length="370" mass="39162">MFRRYLSREIDHWIRTGLLEPEKGQALLKDHDRRHTGFSLSSVLAVLAALLLGGAVVALIAANWEAIARPVRVAMIIFFIVGALVAAAFAVRRNARWVMEAALVFAVLCYGAGVALVGQMYHLSGDEAAFMLTWTIGALVVSLAFSSAMAAIGAGFLGLGYLFAEAAVFDFRSVDLINVAAYLSVLAVAIAIGVSAWRSRSVVAGHLCALLCLGWVIWVVVETTDSNPGYMLAVIGVAAFVMGSLAPPILAGVVARHGVLSAYGAFLILSGLGMVQLDLHDASLAWEVGLAGLILAASVILLIMAGRENRLIRTFAYFAFACETIYVVSETLGSLLGSSGFLFFGGVVLAVVAFVVMKIEKRFKSGEGLS</sequence>
<keyword evidence="1" id="KW-0472">Membrane</keyword>
<keyword evidence="1" id="KW-0812">Transmembrane</keyword>
<dbReference type="EMBL" id="JAAAML010000001">
    <property type="protein sequence ID" value="MCO6408105.1"/>
    <property type="molecule type" value="Genomic_DNA"/>
</dbReference>
<evidence type="ECO:0000259" key="2">
    <source>
        <dbReference type="Pfam" id="PF09925"/>
    </source>
</evidence>